<dbReference type="GO" id="GO:0005829">
    <property type="term" value="C:cytosol"/>
    <property type="evidence" value="ECO:0007669"/>
    <property type="project" value="TreeGrafter"/>
</dbReference>
<evidence type="ECO:0000256" key="6">
    <source>
        <dbReference type="ARBA" id="ARBA00048584"/>
    </source>
</evidence>
<dbReference type="EMBL" id="NCSJ02000192">
    <property type="protein sequence ID" value="RFU27745.1"/>
    <property type="molecule type" value="Genomic_DNA"/>
</dbReference>
<dbReference type="Pfam" id="PF02812">
    <property type="entry name" value="ELFV_dehydrog_N"/>
    <property type="match status" value="1"/>
</dbReference>
<comment type="similarity">
    <text evidence="1 7">Belongs to the Glu/Leu/Phe/Val dehydrogenases family.</text>
</comment>
<keyword evidence="4 7" id="KW-0560">Oxidoreductase</keyword>
<dbReference type="Pfam" id="PF00208">
    <property type="entry name" value="ELFV_dehydrog"/>
    <property type="match status" value="1"/>
</dbReference>
<accession>A0A3E2H315</accession>
<dbReference type="PANTHER" id="PTHR43571:SF1">
    <property type="entry name" value="NADP-SPECIFIC GLUTAMATE DEHYDROGENASE 1-RELATED"/>
    <property type="match status" value="1"/>
</dbReference>
<keyword evidence="11" id="KW-1185">Reference proteome</keyword>
<protein>
    <recommendedName>
        <fullName evidence="3">NADP-specific glutamate dehydrogenase</fullName>
        <ecNumber evidence="2">1.4.1.4</ecNumber>
    </recommendedName>
    <alternativeName>
        <fullName evidence="5">NADP-dependent glutamate dehydrogenase</fullName>
    </alternativeName>
</protein>
<evidence type="ECO:0000259" key="8">
    <source>
        <dbReference type="Pfam" id="PF00208"/>
    </source>
</evidence>
<evidence type="ECO:0000256" key="5">
    <source>
        <dbReference type="ARBA" id="ARBA00029617"/>
    </source>
</evidence>
<evidence type="ECO:0000256" key="7">
    <source>
        <dbReference type="RuleBase" id="RU004417"/>
    </source>
</evidence>
<dbReference type="Gene3D" id="3.40.50.10860">
    <property type="entry name" value="Leucine Dehydrogenase, chain A, domain 1"/>
    <property type="match status" value="1"/>
</dbReference>
<dbReference type="InterPro" id="IPR050724">
    <property type="entry name" value="Glu_Leu_Phe_Val_DH"/>
</dbReference>
<comment type="catalytic activity">
    <reaction evidence="6">
        <text>L-glutamate + NADP(+) + H2O = 2-oxoglutarate + NH4(+) + NADPH + H(+)</text>
        <dbReference type="Rhea" id="RHEA:11612"/>
        <dbReference type="ChEBI" id="CHEBI:15377"/>
        <dbReference type="ChEBI" id="CHEBI:15378"/>
        <dbReference type="ChEBI" id="CHEBI:16810"/>
        <dbReference type="ChEBI" id="CHEBI:28938"/>
        <dbReference type="ChEBI" id="CHEBI:29985"/>
        <dbReference type="ChEBI" id="CHEBI:57783"/>
        <dbReference type="ChEBI" id="CHEBI:58349"/>
        <dbReference type="EC" id="1.4.1.4"/>
    </reaction>
</comment>
<dbReference type="InterPro" id="IPR046346">
    <property type="entry name" value="Aminoacid_DH-like_N_sf"/>
</dbReference>
<gene>
    <name evidence="10" type="ORF">B7463_g8600</name>
</gene>
<comment type="caution">
    <text evidence="10">The sequence shown here is derived from an EMBL/GenBank/DDBJ whole genome shotgun (WGS) entry which is preliminary data.</text>
</comment>
<feature type="non-terminal residue" evidence="10">
    <location>
        <position position="1"/>
    </location>
</feature>
<sequence>MLDLTKTVNIGGGKGGADFDLKDKSDNETWKFCVNFMRELCKHIGADTDVPAGDIGWDGVLTGKGGKWGGSLIRLEATGFGLVYYVSFMIAYAGQGSFKGKKVAISGSGNVVQYAAIKAIELSASVVSISDSNGSLLVPEGASFSLKDVKKIAVLNLKHQSHGIFNGPKPIQIHRRLAHDSSLKVQTWDTRKEQLTSLKFTEKSIKPKLSDGAEFVEDLVVKREC</sequence>
<dbReference type="InterPro" id="IPR033524">
    <property type="entry name" value="Glu/Leu/Phe/Val_DH_AS"/>
</dbReference>
<dbReference type="InterPro" id="IPR006096">
    <property type="entry name" value="Glu/Leu/Phe/Val/Trp_DH_C"/>
</dbReference>
<dbReference type="PROSITE" id="PS00074">
    <property type="entry name" value="GLFV_DEHYDROGENASE"/>
    <property type="match status" value="1"/>
</dbReference>
<dbReference type="GO" id="GO:0004354">
    <property type="term" value="F:glutamate dehydrogenase (NADP+) activity"/>
    <property type="evidence" value="ECO:0007669"/>
    <property type="project" value="UniProtKB-EC"/>
</dbReference>
<dbReference type="GO" id="GO:0006537">
    <property type="term" value="P:glutamate biosynthetic process"/>
    <property type="evidence" value="ECO:0007669"/>
    <property type="project" value="TreeGrafter"/>
</dbReference>
<feature type="domain" description="Glutamate/phenylalanine/leucine/valine/L-tryptophan dehydrogenase dimerisation" evidence="9">
    <location>
        <begin position="7"/>
        <end position="57"/>
    </location>
</feature>
<evidence type="ECO:0000313" key="10">
    <source>
        <dbReference type="EMBL" id="RFU27745.1"/>
    </source>
</evidence>
<dbReference type="EC" id="1.4.1.4" evidence="2"/>
<dbReference type="PRINTS" id="PR00082">
    <property type="entry name" value="GLFDHDRGNASE"/>
</dbReference>
<evidence type="ECO:0000259" key="9">
    <source>
        <dbReference type="Pfam" id="PF02812"/>
    </source>
</evidence>
<dbReference type="SUPFAM" id="SSF51735">
    <property type="entry name" value="NAD(P)-binding Rossmann-fold domains"/>
    <property type="match status" value="1"/>
</dbReference>
<dbReference type="OrthoDB" id="6718861at2759"/>
<name>A0A3E2H315_SCYLI</name>
<dbReference type="STRING" id="5539.A0A3E2H315"/>
<dbReference type="Gene3D" id="3.40.50.720">
    <property type="entry name" value="NAD(P)-binding Rossmann-like Domain"/>
    <property type="match status" value="1"/>
</dbReference>
<dbReference type="PANTHER" id="PTHR43571">
    <property type="entry name" value="NADP-SPECIFIC GLUTAMATE DEHYDROGENASE 1-RELATED"/>
    <property type="match status" value="1"/>
</dbReference>
<organism evidence="10 11">
    <name type="scientific">Scytalidium lignicola</name>
    <name type="common">Hyphomycete</name>
    <dbReference type="NCBI Taxonomy" id="5539"/>
    <lineage>
        <taxon>Eukaryota</taxon>
        <taxon>Fungi</taxon>
        <taxon>Dikarya</taxon>
        <taxon>Ascomycota</taxon>
        <taxon>Pezizomycotina</taxon>
        <taxon>Leotiomycetes</taxon>
        <taxon>Leotiomycetes incertae sedis</taxon>
        <taxon>Scytalidium</taxon>
    </lineage>
</organism>
<dbReference type="InterPro" id="IPR006095">
    <property type="entry name" value="Glu/Leu/Phe/Val/Trp_DH"/>
</dbReference>
<proteinExistence type="inferred from homology"/>
<dbReference type="SUPFAM" id="SSF53223">
    <property type="entry name" value="Aminoacid dehydrogenase-like, N-terminal domain"/>
    <property type="match status" value="1"/>
</dbReference>
<evidence type="ECO:0000256" key="4">
    <source>
        <dbReference type="ARBA" id="ARBA00023002"/>
    </source>
</evidence>
<reference evidence="10 11" key="1">
    <citation type="submission" date="2018-05" db="EMBL/GenBank/DDBJ databases">
        <title>Draft genome sequence of Scytalidium lignicola DSM 105466, a ubiquitous saprotrophic fungus.</title>
        <authorList>
            <person name="Buettner E."/>
            <person name="Gebauer A.M."/>
            <person name="Hofrichter M."/>
            <person name="Liers C."/>
            <person name="Kellner H."/>
        </authorList>
    </citation>
    <scope>NUCLEOTIDE SEQUENCE [LARGE SCALE GENOMIC DNA]</scope>
    <source>
        <strain evidence="10 11">DSM 105466</strain>
    </source>
</reference>
<dbReference type="AlphaFoldDB" id="A0A3E2H315"/>
<dbReference type="InterPro" id="IPR036291">
    <property type="entry name" value="NAD(P)-bd_dom_sf"/>
</dbReference>
<feature type="domain" description="Glutamate/phenylalanine/leucine/valine/L-tryptophan dehydrogenase C-terminal" evidence="8">
    <location>
        <begin position="69"/>
        <end position="158"/>
    </location>
</feature>
<dbReference type="InterPro" id="IPR006097">
    <property type="entry name" value="Glu/Leu/Phe/Val/Trp_DH_dimer"/>
</dbReference>
<evidence type="ECO:0000256" key="2">
    <source>
        <dbReference type="ARBA" id="ARBA00012907"/>
    </source>
</evidence>
<evidence type="ECO:0000256" key="3">
    <source>
        <dbReference type="ARBA" id="ARBA00021155"/>
    </source>
</evidence>
<evidence type="ECO:0000256" key="1">
    <source>
        <dbReference type="ARBA" id="ARBA00006382"/>
    </source>
</evidence>
<feature type="non-terminal residue" evidence="10">
    <location>
        <position position="225"/>
    </location>
</feature>
<dbReference type="Proteomes" id="UP000258309">
    <property type="component" value="Unassembled WGS sequence"/>
</dbReference>
<evidence type="ECO:0000313" key="11">
    <source>
        <dbReference type="Proteomes" id="UP000258309"/>
    </source>
</evidence>